<reference evidence="2 3" key="1">
    <citation type="submission" date="2018-08" db="EMBL/GenBank/DDBJ databases">
        <title>A genome reference for cultivated species of the human gut microbiota.</title>
        <authorList>
            <person name="Zou Y."/>
            <person name="Xue W."/>
            <person name="Luo G."/>
        </authorList>
    </citation>
    <scope>NUCLEOTIDE SEQUENCE [LARGE SCALE GENOMIC DNA]</scope>
    <source>
        <strain evidence="2 3">OF03-11</strain>
    </source>
</reference>
<dbReference type="AlphaFoldDB" id="A0A413IEA0"/>
<dbReference type="CDD" id="cd02524">
    <property type="entry name" value="G1P_cytidylyltransferase"/>
    <property type="match status" value="1"/>
</dbReference>
<evidence type="ECO:0000313" key="2">
    <source>
        <dbReference type="EMBL" id="RGY08325.1"/>
    </source>
</evidence>
<dbReference type="InterPro" id="IPR005835">
    <property type="entry name" value="NTP_transferase_dom"/>
</dbReference>
<organism evidence="2 3">
    <name type="scientific">Odoribacter splanchnicus</name>
    <dbReference type="NCBI Taxonomy" id="28118"/>
    <lineage>
        <taxon>Bacteria</taxon>
        <taxon>Pseudomonadati</taxon>
        <taxon>Bacteroidota</taxon>
        <taxon>Bacteroidia</taxon>
        <taxon>Bacteroidales</taxon>
        <taxon>Odoribacteraceae</taxon>
        <taxon>Odoribacter</taxon>
    </lineage>
</organism>
<dbReference type="GO" id="GO:0009243">
    <property type="term" value="P:O antigen biosynthetic process"/>
    <property type="evidence" value="ECO:0007669"/>
    <property type="project" value="InterPro"/>
</dbReference>
<accession>A0A413IEA0</accession>
<proteinExistence type="predicted"/>
<dbReference type="InterPro" id="IPR029044">
    <property type="entry name" value="Nucleotide-diphossugar_trans"/>
</dbReference>
<dbReference type="Gene3D" id="3.90.550.10">
    <property type="entry name" value="Spore Coat Polysaccharide Biosynthesis Protein SpsA, Chain A"/>
    <property type="match status" value="1"/>
</dbReference>
<dbReference type="Proteomes" id="UP000284434">
    <property type="component" value="Unassembled WGS sequence"/>
</dbReference>
<dbReference type="EMBL" id="QSCO01000005">
    <property type="protein sequence ID" value="RGY08325.1"/>
    <property type="molecule type" value="Genomic_DNA"/>
</dbReference>
<dbReference type="GO" id="GO:0047343">
    <property type="term" value="F:glucose-1-phosphate cytidylyltransferase activity"/>
    <property type="evidence" value="ECO:0007669"/>
    <property type="project" value="UniProtKB-EC"/>
</dbReference>
<dbReference type="NCBIfam" id="TIGR02623">
    <property type="entry name" value="G1P_cyt_trans"/>
    <property type="match status" value="1"/>
</dbReference>
<dbReference type="EC" id="2.7.7.33" evidence="2"/>
<keyword evidence="2" id="KW-0808">Transferase</keyword>
<keyword evidence="2" id="KW-0548">Nucleotidyltransferase</keyword>
<feature type="domain" description="Nucleotidyl transferase" evidence="1">
    <location>
        <begin position="2"/>
        <end position="224"/>
    </location>
</feature>
<dbReference type="RefSeq" id="WP_118103214.1">
    <property type="nucleotide sequence ID" value="NZ_JADMYR010000037.1"/>
</dbReference>
<sequence length="262" mass="29661">MKVVILCGGYGTRIRDVSEDIPKPMIPIGGKPILWHIMKSYAEFGYHDFILCLGYKSEVIKNFFVNYEFRRSDIMLTLGKKVEPVLSDVECDEAGWNITLAETGLNAMTGARVKRIAKYIGNDECFMLTYGDGVGDVDIEKLVKFHKSHGKMVTVTGVRPPGRFGELGIAEDGVTVTGFNEKPQASGGRINGGFFVCNRELFDILSNDEGLVLEQEPMRKLLEMKELRVFEHDGFWQPMDTSREYSLLNDLYNNNKAPWVKW</sequence>
<dbReference type="Pfam" id="PF00483">
    <property type="entry name" value="NTP_transferase"/>
    <property type="match status" value="1"/>
</dbReference>
<protein>
    <submittedName>
        <fullName evidence="2">Glucose-1-phosphate cytidylyltransferase</fullName>
        <ecNumber evidence="2">2.7.7.33</ecNumber>
    </submittedName>
</protein>
<dbReference type="InterPro" id="IPR013446">
    <property type="entry name" value="G1P_cyt_trans-like"/>
</dbReference>
<comment type="caution">
    <text evidence="2">The sequence shown here is derived from an EMBL/GenBank/DDBJ whole genome shotgun (WGS) entry which is preliminary data.</text>
</comment>
<dbReference type="PANTHER" id="PTHR47183:SF1">
    <property type="entry name" value="GLUCOSE-1-PHOSPHATE CYTIDYLYLTRANSFERASE"/>
    <property type="match status" value="1"/>
</dbReference>
<dbReference type="PANTHER" id="PTHR47183">
    <property type="entry name" value="GLUCOSE-1-PHOSPHATE CYTIDYLYLTRANSFERASE-RELATED"/>
    <property type="match status" value="1"/>
</dbReference>
<evidence type="ECO:0000313" key="3">
    <source>
        <dbReference type="Proteomes" id="UP000284434"/>
    </source>
</evidence>
<name>A0A413IEA0_9BACT</name>
<gene>
    <name evidence="2" type="primary">rfbF</name>
    <name evidence="2" type="ORF">DXA53_04600</name>
</gene>
<dbReference type="InterPro" id="IPR046981">
    <property type="entry name" value="G1P_cyt_trans"/>
</dbReference>
<evidence type="ECO:0000259" key="1">
    <source>
        <dbReference type="Pfam" id="PF00483"/>
    </source>
</evidence>
<dbReference type="SUPFAM" id="SSF53448">
    <property type="entry name" value="Nucleotide-diphospho-sugar transferases"/>
    <property type="match status" value="1"/>
</dbReference>